<evidence type="ECO:0000256" key="1">
    <source>
        <dbReference type="SAM" id="MobiDB-lite"/>
    </source>
</evidence>
<protein>
    <submittedName>
        <fullName evidence="2">Uncharacterized protein</fullName>
    </submittedName>
</protein>
<proteinExistence type="predicted"/>
<evidence type="ECO:0000313" key="3">
    <source>
        <dbReference type="Proteomes" id="UP000292402"/>
    </source>
</evidence>
<reference evidence="3" key="1">
    <citation type="journal article" date="2019" name="bioRxiv">
        <title>Genomics, evolutionary history and diagnostics of the Alternaria alternata species group including apple and Asian pear pathotypes.</title>
        <authorList>
            <person name="Armitage A.D."/>
            <person name="Cockerton H.M."/>
            <person name="Sreenivasaprasad S."/>
            <person name="Woodhall J.W."/>
            <person name="Lane C.R."/>
            <person name="Harrison R.J."/>
            <person name="Clarkson J.P."/>
        </authorList>
    </citation>
    <scope>NUCLEOTIDE SEQUENCE [LARGE SCALE GENOMIC DNA]</scope>
    <source>
        <strain evidence="3">FERA 1082</strain>
    </source>
</reference>
<sequence length="241" mass="27046">MTAIKREASTVHFWTNATPATLFGFSSNAEILATNIANETRNRSTAEPLFQTDHYQEVYRPVEEGESPFDPNMSDLRATAILGGFVGRRHDVGKKKKDWVRERYIFAKEDEKLVVSGGKGRDKVNNDPTSDQIGDQKELTPNGMKKWEWYGKKLRKEAARDAKKGAKREAVGRGGVFSRYDNLVAIGRNKKPLRDIEVGSTRYDHGGFQDTDDYYAGPAPDLKNFSLDVRVFEPGVEPGAD</sequence>
<dbReference type="EMBL" id="PDXA01000008">
    <property type="protein sequence ID" value="RYN55847.1"/>
    <property type="molecule type" value="Genomic_DNA"/>
</dbReference>
<name>A0A4Q4MQH9_9PLEO</name>
<comment type="caution">
    <text evidence="2">The sequence shown here is derived from an EMBL/GenBank/DDBJ whole genome shotgun (WGS) entry which is preliminary data.</text>
</comment>
<gene>
    <name evidence="2" type="ORF">AA0114_g3320</name>
</gene>
<accession>A0A4Q4MQH9</accession>
<dbReference type="Proteomes" id="UP000292402">
    <property type="component" value="Unassembled WGS sequence"/>
</dbReference>
<dbReference type="AlphaFoldDB" id="A0A4Q4MQH9"/>
<organism evidence="2 3">
    <name type="scientific">Alternaria tenuissima</name>
    <dbReference type="NCBI Taxonomy" id="119927"/>
    <lineage>
        <taxon>Eukaryota</taxon>
        <taxon>Fungi</taxon>
        <taxon>Dikarya</taxon>
        <taxon>Ascomycota</taxon>
        <taxon>Pezizomycotina</taxon>
        <taxon>Dothideomycetes</taxon>
        <taxon>Pleosporomycetidae</taxon>
        <taxon>Pleosporales</taxon>
        <taxon>Pleosporineae</taxon>
        <taxon>Pleosporaceae</taxon>
        <taxon>Alternaria</taxon>
        <taxon>Alternaria sect. Alternaria</taxon>
        <taxon>Alternaria alternata complex</taxon>
    </lineage>
</organism>
<evidence type="ECO:0000313" key="2">
    <source>
        <dbReference type="EMBL" id="RYN55847.1"/>
    </source>
</evidence>
<feature type="region of interest" description="Disordered" evidence="1">
    <location>
        <begin position="117"/>
        <end position="138"/>
    </location>
</feature>